<dbReference type="InterPro" id="IPR057023">
    <property type="entry name" value="PTP-SAK"/>
</dbReference>
<dbReference type="Gene3D" id="3.90.190.10">
    <property type="entry name" value="Protein tyrosine phosphatase superfamily"/>
    <property type="match status" value="1"/>
</dbReference>
<dbReference type="SUPFAM" id="SSF52799">
    <property type="entry name" value="(Phosphotyrosine protein) phosphatases II"/>
    <property type="match status" value="1"/>
</dbReference>
<dbReference type="Pfam" id="PF22784">
    <property type="entry name" value="PTP-SAK"/>
    <property type="match status" value="1"/>
</dbReference>
<organism evidence="3 4">
    <name type="scientific">Amycolatopsis arida</name>
    <dbReference type="NCBI Taxonomy" id="587909"/>
    <lineage>
        <taxon>Bacteria</taxon>
        <taxon>Bacillati</taxon>
        <taxon>Actinomycetota</taxon>
        <taxon>Actinomycetes</taxon>
        <taxon>Pseudonocardiales</taxon>
        <taxon>Pseudonocardiaceae</taxon>
        <taxon>Amycolatopsis</taxon>
    </lineage>
</organism>
<dbReference type="AlphaFoldDB" id="A0A1I5T9X9"/>
<dbReference type="EMBL" id="FOWW01000003">
    <property type="protein sequence ID" value="SFP79778.1"/>
    <property type="molecule type" value="Genomic_DNA"/>
</dbReference>
<dbReference type="STRING" id="587909.SAMN05421810_103453"/>
<dbReference type="InterPro" id="IPR029021">
    <property type="entry name" value="Prot-tyrosine_phosphatase-like"/>
</dbReference>
<proteinExistence type="predicted"/>
<reference evidence="4" key="1">
    <citation type="submission" date="2016-10" db="EMBL/GenBank/DDBJ databases">
        <authorList>
            <person name="Varghese N."/>
            <person name="Submissions S."/>
        </authorList>
    </citation>
    <scope>NUCLEOTIDE SEQUENCE [LARGE SCALE GENOMIC DNA]</scope>
    <source>
        <strain evidence="4">CGMCC 4.5579</strain>
    </source>
</reference>
<dbReference type="InterPro" id="IPR000387">
    <property type="entry name" value="Tyr_Pase_dom"/>
</dbReference>
<feature type="domain" description="Tyrosine specific protein phosphatases" evidence="2">
    <location>
        <begin position="74"/>
        <end position="123"/>
    </location>
</feature>
<gene>
    <name evidence="3" type="ORF">SAMN05421810_103453</name>
</gene>
<dbReference type="RefSeq" id="WP_177216917.1">
    <property type="nucleotide sequence ID" value="NZ_FOWW01000003.1"/>
</dbReference>
<evidence type="ECO:0000259" key="2">
    <source>
        <dbReference type="PROSITE" id="PS50056"/>
    </source>
</evidence>
<keyword evidence="4" id="KW-1185">Reference proteome</keyword>
<dbReference type="PROSITE" id="PS50056">
    <property type="entry name" value="TYR_PHOSPHATASE_2"/>
    <property type="match status" value="1"/>
</dbReference>
<sequence>MEGTLVGAIALPDGTMVRGRGLGRPVPGGPRPDFGLYLGSARLRRRHQGALDWPHEWITWPDFLLPTDWALAATRIVGLLDLARAGAAVEVACHGGIGRTGTVLACLATATGLPPEEAVTWVRAHHDKRAVETPWQRTWVTWFARHTQSCQAG</sequence>
<accession>A0A1I5T9X9</accession>
<dbReference type="GO" id="GO:0016791">
    <property type="term" value="F:phosphatase activity"/>
    <property type="evidence" value="ECO:0007669"/>
    <property type="project" value="UniProtKB-ARBA"/>
</dbReference>
<protein>
    <recommendedName>
        <fullName evidence="2">Tyrosine specific protein phosphatases domain-containing protein</fullName>
    </recommendedName>
</protein>
<keyword evidence="1" id="KW-0378">Hydrolase</keyword>
<evidence type="ECO:0000256" key="1">
    <source>
        <dbReference type="ARBA" id="ARBA00022801"/>
    </source>
</evidence>
<dbReference type="Proteomes" id="UP000198727">
    <property type="component" value="Unassembled WGS sequence"/>
</dbReference>
<name>A0A1I5T9X9_9PSEU</name>
<evidence type="ECO:0000313" key="3">
    <source>
        <dbReference type="EMBL" id="SFP79778.1"/>
    </source>
</evidence>
<evidence type="ECO:0000313" key="4">
    <source>
        <dbReference type="Proteomes" id="UP000198727"/>
    </source>
</evidence>